<dbReference type="EMBL" id="AFYH01004208">
    <property type="status" value="NOT_ANNOTATED_CDS"/>
    <property type="molecule type" value="Genomic_DNA"/>
</dbReference>
<dbReference type="EMBL" id="AFYH01004209">
    <property type="status" value="NOT_ANNOTATED_CDS"/>
    <property type="molecule type" value="Genomic_DNA"/>
</dbReference>
<dbReference type="Proteomes" id="UP000008672">
    <property type="component" value="Unassembled WGS sequence"/>
</dbReference>
<proteinExistence type="predicted"/>
<reference evidence="2" key="1">
    <citation type="submission" date="2011-08" db="EMBL/GenBank/DDBJ databases">
        <title>The draft genome of Latimeria chalumnae.</title>
        <authorList>
            <person name="Di Palma F."/>
            <person name="Alfoldi J."/>
            <person name="Johnson J."/>
            <person name="Berlin A."/>
            <person name="Gnerre S."/>
            <person name="Jaffe D."/>
            <person name="MacCallum I."/>
            <person name="Young S."/>
            <person name="Walker B.J."/>
            <person name="Lander E."/>
            <person name="Lindblad-Toh K."/>
        </authorList>
    </citation>
    <scope>NUCLEOTIDE SEQUENCE [LARGE SCALE GENOMIC DNA]</scope>
    <source>
        <strain evidence="2">Wild caught</strain>
    </source>
</reference>
<dbReference type="GeneTree" id="ENSGT00740000117073"/>
<reference evidence="1" key="2">
    <citation type="submission" date="2025-08" db="UniProtKB">
        <authorList>
            <consortium name="Ensembl"/>
        </authorList>
    </citation>
    <scope>IDENTIFICATION</scope>
</reference>
<sequence>QERIRKDGKIKSQPFEVSWLESSLKETLLPGKPWHQVYDKIGIALAQEIENQLRRPEQQQIMFRLLGQHFVQKHLSNYPGEPNLLAEKVRKLVSKILVKTDQELNRVFVKDVKLSTLTMLINQSPANMSESDWHYMEQLVHTWLMEQCEKAIEHSGSQWEPDGDNTGMSPEMIKFVDDTYNLVFTEMEWMLARHDAAQNREEGLDAIVKQRNHSSNSLFPKGTVYRKKYHNEISLVPELKAPPLNSPQTEILGDSLCAIITADPKQMLTVCERLRGKLLPKTLRSLIWIDKLLKSQKNIHKANPKDNIDRAARERFGRAVERKVAGMKLRSATRSPISGLIENAVVEEYEGKPCMQVFATDEQMILESSKALNVLYVFNGAYEPYLILWLFPLQVAFKQTSPNGEHPYELAMYLHFLIQNLFPSWPEIFAMAEHVMSVLEAEDRDFFAHLQSCSKKNIIFDPKIPPSSAKCLSSLFSSFFQDFLVELIAREREQAQ</sequence>
<accession>H3AWJ1</accession>
<organism evidence="1 2">
    <name type="scientific">Latimeria chalumnae</name>
    <name type="common">Coelacanth</name>
    <dbReference type="NCBI Taxonomy" id="7897"/>
    <lineage>
        <taxon>Eukaryota</taxon>
        <taxon>Metazoa</taxon>
        <taxon>Chordata</taxon>
        <taxon>Craniata</taxon>
        <taxon>Vertebrata</taxon>
        <taxon>Euteleostomi</taxon>
        <taxon>Coelacanthiformes</taxon>
        <taxon>Coelacanthidae</taxon>
        <taxon>Latimeria</taxon>
    </lineage>
</organism>
<name>H3AWJ1_LATCH</name>
<dbReference type="AlphaFoldDB" id="H3AWJ1"/>
<dbReference type="InParanoid" id="H3AWJ1"/>
<dbReference type="HOGENOM" id="CLU_550496_0_0_1"/>
<dbReference type="eggNOG" id="KOG3136">
    <property type="taxonomic scope" value="Eukaryota"/>
</dbReference>
<evidence type="ECO:0000313" key="1">
    <source>
        <dbReference type="Ensembl" id="ENSLACP00000014012.1"/>
    </source>
</evidence>
<evidence type="ECO:0000313" key="2">
    <source>
        <dbReference type="Proteomes" id="UP000008672"/>
    </source>
</evidence>
<dbReference type="Ensembl" id="ENSLACT00000014111.1">
    <property type="protein sequence ID" value="ENSLACP00000014012.1"/>
    <property type="gene ID" value="ENSLACG00000012334.1"/>
</dbReference>
<reference evidence="1" key="3">
    <citation type="submission" date="2025-09" db="UniProtKB">
        <authorList>
            <consortium name="Ensembl"/>
        </authorList>
    </citation>
    <scope>IDENTIFICATION</scope>
</reference>
<keyword evidence="2" id="KW-1185">Reference proteome</keyword>
<protein>
    <submittedName>
        <fullName evidence="1">Uncharacterized protein</fullName>
    </submittedName>
</protein>